<proteinExistence type="predicted"/>
<protein>
    <submittedName>
        <fullName evidence="3">Ferripyoverdine receptor</fullName>
    </submittedName>
</protein>
<keyword evidence="1" id="KW-0732">Signal</keyword>
<keyword evidence="3" id="KW-0675">Receptor</keyword>
<dbReference type="GeneID" id="47013928"/>
<gene>
    <name evidence="3" type="primary">fpvA_2</name>
    <name evidence="2" type="ORF">EJE83_17775</name>
    <name evidence="3" type="ORF">PAP18089_05049</name>
</gene>
<evidence type="ECO:0000256" key="1">
    <source>
        <dbReference type="SAM" id="SignalP"/>
    </source>
</evidence>
<name>A0A0G4J9G8_9BURK</name>
<evidence type="ECO:0000313" key="3">
    <source>
        <dbReference type="EMBL" id="VVG74037.1"/>
    </source>
</evidence>
<evidence type="ECO:0000313" key="5">
    <source>
        <dbReference type="Proteomes" id="UP000364291"/>
    </source>
</evidence>
<evidence type="ECO:0000313" key="2">
    <source>
        <dbReference type="EMBL" id="RSK77840.1"/>
    </source>
</evidence>
<sequence>MTSNPASLWVLMLAGCTVCLGFSGVTPSALAQLAPSRGKAPTEAAGAAVSRANAPAVAARGIPDDEPRFEFDIPAQPLAAAIDRFAAISRQPVVFLDELVDGRLSAAIHGQYDALSALRIMLVGTGLAVDDVSGRQSSPGGVRAFVLSRVAGTTDDAAPLASAPSPLFDGLVQSGVWSALCNNPSTEPGGYRALLQFQVDGGGRIRYVRLLGSTGDRYRDAAIVATLTAIDVGQAPPPGLAQPLTLMIVPRDALSQWLTCQGGRRHG</sequence>
<dbReference type="AlphaFoldDB" id="A0A0G4J9G8"/>
<dbReference type="RefSeq" id="WP_048627553.1">
    <property type="nucleotide sequence ID" value="NZ_CABPSX010000015.1"/>
</dbReference>
<reference evidence="3 5" key="2">
    <citation type="submission" date="2019-08" db="EMBL/GenBank/DDBJ databases">
        <authorList>
            <person name="Peeters C."/>
        </authorList>
    </citation>
    <scope>NUCLEOTIDE SEQUENCE [LARGE SCALE GENOMIC DNA]</scope>
    <source>
        <strain evidence="3 5">LMG 18089</strain>
    </source>
</reference>
<organism evidence="3 5">
    <name type="scientific">Pandoraea apista</name>
    <dbReference type="NCBI Taxonomy" id="93218"/>
    <lineage>
        <taxon>Bacteria</taxon>
        <taxon>Pseudomonadati</taxon>
        <taxon>Pseudomonadota</taxon>
        <taxon>Betaproteobacteria</taxon>
        <taxon>Burkholderiales</taxon>
        <taxon>Burkholderiaceae</taxon>
        <taxon>Pandoraea</taxon>
    </lineage>
</organism>
<dbReference type="Proteomes" id="UP000270216">
    <property type="component" value="Unassembled WGS sequence"/>
</dbReference>
<reference evidence="2 4" key="1">
    <citation type="submission" date="2018-12" db="EMBL/GenBank/DDBJ databases">
        <title>Whole genome sequence of a Pandoraea apista isolate from a patient with cystic fibrosis.</title>
        <authorList>
            <person name="Kenna D.T."/>
            <person name="Turton J.F."/>
        </authorList>
    </citation>
    <scope>NUCLEOTIDE SEQUENCE [LARGE SCALE GENOMIC DNA]</scope>
    <source>
        <strain evidence="2 4">Pa13324</strain>
    </source>
</reference>
<dbReference type="Gene3D" id="3.55.50.30">
    <property type="match status" value="1"/>
</dbReference>
<dbReference type="EMBL" id="RWHX01000036">
    <property type="protein sequence ID" value="RSK77840.1"/>
    <property type="molecule type" value="Genomic_DNA"/>
</dbReference>
<dbReference type="Proteomes" id="UP000364291">
    <property type="component" value="Unassembled WGS sequence"/>
</dbReference>
<feature type="signal peptide" evidence="1">
    <location>
        <begin position="1"/>
        <end position="31"/>
    </location>
</feature>
<dbReference type="EMBL" id="CABPSX010000015">
    <property type="protein sequence ID" value="VVG74037.1"/>
    <property type="molecule type" value="Genomic_DNA"/>
</dbReference>
<evidence type="ECO:0000313" key="4">
    <source>
        <dbReference type="Proteomes" id="UP000270216"/>
    </source>
</evidence>
<accession>A0A0G4J9G8</accession>
<dbReference type="OrthoDB" id="8850498at2"/>
<keyword evidence="4" id="KW-1185">Reference proteome</keyword>
<dbReference type="SUPFAM" id="SSF74653">
    <property type="entry name" value="TolA/TonB C-terminal domain"/>
    <property type="match status" value="1"/>
</dbReference>
<feature type="chain" id="PRO_5015039312" evidence="1">
    <location>
        <begin position="32"/>
        <end position="267"/>
    </location>
</feature>